<proteinExistence type="inferred from homology"/>
<keyword evidence="8" id="KW-1185">Reference proteome</keyword>
<keyword evidence="6" id="KW-0472">Membrane</keyword>
<dbReference type="GO" id="GO:0005886">
    <property type="term" value="C:plasma membrane"/>
    <property type="evidence" value="ECO:0007669"/>
    <property type="project" value="UniProtKB-SubCell"/>
</dbReference>
<organism evidence="7 8">
    <name type="scientific">Pigmentiphaga aceris</name>
    <dbReference type="NCBI Taxonomy" id="1940612"/>
    <lineage>
        <taxon>Bacteria</taxon>
        <taxon>Pseudomonadati</taxon>
        <taxon>Pseudomonadota</taxon>
        <taxon>Betaproteobacteria</taxon>
        <taxon>Burkholderiales</taxon>
        <taxon>Alcaligenaceae</taxon>
        <taxon>Pigmentiphaga</taxon>
    </lineage>
</organism>
<dbReference type="GO" id="GO:0008324">
    <property type="term" value="F:monoatomic cation transmembrane transporter activity"/>
    <property type="evidence" value="ECO:0007669"/>
    <property type="project" value="InterPro"/>
</dbReference>
<evidence type="ECO:0000256" key="2">
    <source>
        <dbReference type="ARBA" id="ARBA00006228"/>
    </source>
</evidence>
<comment type="subcellular location">
    <subcellularLocation>
        <location evidence="1">Cell membrane</location>
        <topology evidence="1">Multi-pass membrane protein</topology>
    </subcellularLocation>
</comment>
<reference evidence="7 8" key="1">
    <citation type="submission" date="2019-08" db="EMBL/GenBank/DDBJ databases">
        <title>Amphibian skin-associated Pigmentiphaga: genome sequence and occurrence across geography and hosts.</title>
        <authorList>
            <person name="Bletz M.C."/>
            <person name="Bunk B."/>
            <person name="Sproeer C."/>
            <person name="Biwer P."/>
            <person name="Reiter S."/>
            <person name="Rabemananjara F.C.E."/>
            <person name="Schulz S."/>
            <person name="Overmann J."/>
            <person name="Vences M."/>
        </authorList>
    </citation>
    <scope>NUCLEOTIDE SEQUENCE [LARGE SCALE GENOMIC DNA]</scope>
    <source>
        <strain evidence="7 8">Mada1488</strain>
    </source>
</reference>
<protein>
    <submittedName>
        <fullName evidence="7">Na+/H+ antiporter subunit E</fullName>
    </submittedName>
</protein>
<dbReference type="EMBL" id="CP043046">
    <property type="protein sequence ID" value="QEI06799.1"/>
    <property type="molecule type" value="Genomic_DNA"/>
</dbReference>
<dbReference type="Proteomes" id="UP000325161">
    <property type="component" value="Chromosome"/>
</dbReference>
<dbReference type="OrthoDB" id="9807187at2"/>
<dbReference type="Pfam" id="PF01899">
    <property type="entry name" value="MNHE"/>
    <property type="match status" value="1"/>
</dbReference>
<sequence>MNRRQLPWLPLFLWVLWLLLNNSASAGQLIVGGLLAFAIPAATGAMRPLRSQPRRVLTVFSLMARVAVDVVRSNIAVGRIVLGMAGHEVVSGFIRIQLDMRDPHGLAVLSCVLTATPGSVWTDLNADNILTIHVLDVQDEETWTRLIKDRYERPLMEIFE</sequence>
<evidence type="ECO:0000256" key="1">
    <source>
        <dbReference type="ARBA" id="ARBA00004651"/>
    </source>
</evidence>
<dbReference type="PANTHER" id="PTHR34584:SF1">
    <property type="entry name" value="NA(+)_H(+) ANTIPORTER SUBUNIT E1"/>
    <property type="match status" value="1"/>
</dbReference>
<dbReference type="NCBIfam" id="NF006520">
    <property type="entry name" value="PRK08965.1-4"/>
    <property type="match status" value="1"/>
</dbReference>
<evidence type="ECO:0000256" key="3">
    <source>
        <dbReference type="ARBA" id="ARBA00022475"/>
    </source>
</evidence>
<dbReference type="KEGG" id="pacr:FXN63_13865"/>
<evidence type="ECO:0000256" key="4">
    <source>
        <dbReference type="ARBA" id="ARBA00022692"/>
    </source>
</evidence>
<dbReference type="PANTHER" id="PTHR34584">
    <property type="entry name" value="NA(+)/H(+) ANTIPORTER SUBUNIT E1"/>
    <property type="match status" value="1"/>
</dbReference>
<evidence type="ECO:0000313" key="8">
    <source>
        <dbReference type="Proteomes" id="UP000325161"/>
    </source>
</evidence>
<keyword evidence="4" id="KW-0812">Transmembrane</keyword>
<accession>A0A5C0AWL7</accession>
<name>A0A5C0AWL7_9BURK</name>
<dbReference type="PIRSF" id="PIRSF019239">
    <property type="entry name" value="MrpE"/>
    <property type="match status" value="1"/>
</dbReference>
<gene>
    <name evidence="7" type="ORF">FXN63_13865</name>
</gene>
<dbReference type="AlphaFoldDB" id="A0A5C0AWL7"/>
<evidence type="ECO:0000313" key="7">
    <source>
        <dbReference type="EMBL" id="QEI06799.1"/>
    </source>
</evidence>
<dbReference type="RefSeq" id="WP_148815765.1">
    <property type="nucleotide sequence ID" value="NZ_CP043046.1"/>
</dbReference>
<keyword evidence="5" id="KW-1133">Transmembrane helix</keyword>
<evidence type="ECO:0000256" key="6">
    <source>
        <dbReference type="ARBA" id="ARBA00023136"/>
    </source>
</evidence>
<dbReference type="InterPro" id="IPR002758">
    <property type="entry name" value="Cation_antiport_E"/>
</dbReference>
<evidence type="ECO:0000256" key="5">
    <source>
        <dbReference type="ARBA" id="ARBA00022989"/>
    </source>
</evidence>
<keyword evidence="3" id="KW-1003">Cell membrane</keyword>
<comment type="similarity">
    <text evidence="2">Belongs to the CPA3 antiporters (TC 2.A.63) subunit E family.</text>
</comment>